<sequence>MSRHYPIVVSEAASAIYWSIWAILMSPTLTTTTIVENISFSTNGHSWQNEYPIESIPPIPTTPSMPQATSMDPPTTLPVPPVAPLTSEDFIIVSGSMFRAMVQLFKTLTAMDNALFWKMANIRAQPSEPRAPAEENIKVDVSPQVTYEAAIKPSSPLKNPAP</sequence>
<evidence type="ECO:0000313" key="1">
    <source>
        <dbReference type="EMBL" id="RVW18501.1"/>
    </source>
</evidence>
<protein>
    <submittedName>
        <fullName evidence="1">Uncharacterized protein</fullName>
    </submittedName>
</protein>
<accession>A0A438C5I0</accession>
<proteinExistence type="predicted"/>
<dbReference type="AlphaFoldDB" id="A0A438C5I0"/>
<reference evidence="1 2" key="1">
    <citation type="journal article" date="2018" name="PLoS Genet.">
        <title>Population sequencing reveals clonal diversity and ancestral inbreeding in the grapevine cultivar Chardonnay.</title>
        <authorList>
            <person name="Roach M.J."/>
            <person name="Johnson D.L."/>
            <person name="Bohlmann J."/>
            <person name="van Vuuren H.J."/>
            <person name="Jones S.J."/>
            <person name="Pretorius I.S."/>
            <person name="Schmidt S.A."/>
            <person name="Borneman A.R."/>
        </authorList>
    </citation>
    <scope>NUCLEOTIDE SEQUENCE [LARGE SCALE GENOMIC DNA]</scope>
    <source>
        <strain evidence="2">cv. Chardonnay</strain>
        <tissue evidence="1">Leaf</tissue>
    </source>
</reference>
<dbReference type="EMBL" id="QGNW01002523">
    <property type="protein sequence ID" value="RVW18501.1"/>
    <property type="molecule type" value="Genomic_DNA"/>
</dbReference>
<evidence type="ECO:0000313" key="2">
    <source>
        <dbReference type="Proteomes" id="UP000288805"/>
    </source>
</evidence>
<dbReference type="Proteomes" id="UP000288805">
    <property type="component" value="Unassembled WGS sequence"/>
</dbReference>
<name>A0A438C5I0_VITVI</name>
<comment type="caution">
    <text evidence="1">The sequence shown here is derived from an EMBL/GenBank/DDBJ whole genome shotgun (WGS) entry which is preliminary data.</text>
</comment>
<organism evidence="1 2">
    <name type="scientific">Vitis vinifera</name>
    <name type="common">Grape</name>
    <dbReference type="NCBI Taxonomy" id="29760"/>
    <lineage>
        <taxon>Eukaryota</taxon>
        <taxon>Viridiplantae</taxon>
        <taxon>Streptophyta</taxon>
        <taxon>Embryophyta</taxon>
        <taxon>Tracheophyta</taxon>
        <taxon>Spermatophyta</taxon>
        <taxon>Magnoliopsida</taxon>
        <taxon>eudicotyledons</taxon>
        <taxon>Gunneridae</taxon>
        <taxon>Pentapetalae</taxon>
        <taxon>rosids</taxon>
        <taxon>Vitales</taxon>
        <taxon>Vitaceae</taxon>
        <taxon>Viteae</taxon>
        <taxon>Vitis</taxon>
    </lineage>
</organism>
<gene>
    <name evidence="1" type="ORF">CK203_109042</name>
</gene>